<feature type="transmembrane region" description="Helical" evidence="6">
    <location>
        <begin position="290"/>
        <end position="311"/>
    </location>
</feature>
<evidence type="ECO:0000313" key="8">
    <source>
        <dbReference type="EMBL" id="HJE22212.1"/>
    </source>
</evidence>
<dbReference type="SUPFAM" id="SSF103473">
    <property type="entry name" value="MFS general substrate transporter"/>
    <property type="match status" value="1"/>
</dbReference>
<accession>A0A921DZA5</accession>
<evidence type="ECO:0000259" key="7">
    <source>
        <dbReference type="PROSITE" id="PS50850"/>
    </source>
</evidence>
<dbReference type="Pfam" id="PF07690">
    <property type="entry name" value="MFS_1"/>
    <property type="match status" value="1"/>
</dbReference>
<dbReference type="InterPro" id="IPR044770">
    <property type="entry name" value="MFS_spinster-like"/>
</dbReference>
<sequence>MPSPDLAKPLHPGGPGMERSGLSGWRLVALLASIQLSAFCDRFLLTLVATPAKQALALSDTQLGLVQGSAFALPYALALPVFGMVADGGRQRGVLLTCLGLWSAATIACGLVGGFGGLLVARFVLGLGQAGVGPAALSLMTLHLGRATLGRGIAALTSAATLGRSVSLLVGGAVLAWLTARNGLDLPGLGPLAPWQALFLLTALPNLLLALLLLRLRPVPARAVRGAETQPHRRPRSLAEALIWIRHRRKAYLPQTVAAMATVLMAQTLAAWAPTFYVRNFGFTPAESGLHLGLLVLVAAPLGHAAGGLGLDRLRRTGRIDAAPLLLALGLILTVPLTVLTSLASDLPLSLAGFAGLVALVGFTSPPSLAGIQILTPRHLRGRVSAVFLAVVTLAGFGLGPLLVGFLSDRAFGEGGLGLALLAVFAPVAGLGALAAALARRAWRPGQR</sequence>
<evidence type="ECO:0000256" key="3">
    <source>
        <dbReference type="ARBA" id="ARBA00022692"/>
    </source>
</evidence>
<evidence type="ECO:0000256" key="1">
    <source>
        <dbReference type="ARBA" id="ARBA00004141"/>
    </source>
</evidence>
<feature type="transmembrane region" description="Helical" evidence="6">
    <location>
        <begin position="419"/>
        <end position="439"/>
    </location>
</feature>
<evidence type="ECO:0000256" key="5">
    <source>
        <dbReference type="ARBA" id="ARBA00023136"/>
    </source>
</evidence>
<feature type="domain" description="Major facilitator superfamily (MFS) profile" evidence="7">
    <location>
        <begin position="27"/>
        <end position="444"/>
    </location>
</feature>
<dbReference type="PROSITE" id="PS50850">
    <property type="entry name" value="MFS"/>
    <property type="match status" value="1"/>
</dbReference>
<dbReference type="GO" id="GO:0022857">
    <property type="term" value="F:transmembrane transporter activity"/>
    <property type="evidence" value="ECO:0007669"/>
    <property type="project" value="InterPro"/>
</dbReference>
<name>A0A921DZA5_9HYPH</name>
<feature type="transmembrane region" description="Helical" evidence="6">
    <location>
        <begin position="323"/>
        <end position="345"/>
    </location>
</feature>
<dbReference type="PANTHER" id="PTHR23505">
    <property type="entry name" value="SPINSTER"/>
    <property type="match status" value="1"/>
</dbReference>
<comment type="subcellular location">
    <subcellularLocation>
        <location evidence="1">Membrane</location>
        <topology evidence="1">Multi-pass membrane protein</topology>
    </subcellularLocation>
</comment>
<evidence type="ECO:0000313" key="9">
    <source>
        <dbReference type="Proteomes" id="UP000742631"/>
    </source>
</evidence>
<dbReference type="AlphaFoldDB" id="A0A921DZA5"/>
<evidence type="ECO:0000256" key="2">
    <source>
        <dbReference type="ARBA" id="ARBA00022448"/>
    </source>
</evidence>
<dbReference type="Proteomes" id="UP000742631">
    <property type="component" value="Unassembled WGS sequence"/>
</dbReference>
<dbReference type="PANTHER" id="PTHR23505:SF79">
    <property type="entry name" value="PROTEIN SPINSTER"/>
    <property type="match status" value="1"/>
</dbReference>
<gene>
    <name evidence="8" type="ORF">K8W01_00940</name>
</gene>
<feature type="transmembrane region" description="Helical" evidence="6">
    <location>
        <begin position="119"/>
        <end position="142"/>
    </location>
</feature>
<dbReference type="InterPro" id="IPR020846">
    <property type="entry name" value="MFS_dom"/>
</dbReference>
<feature type="transmembrane region" description="Helical" evidence="6">
    <location>
        <begin position="192"/>
        <end position="214"/>
    </location>
</feature>
<reference evidence="8" key="1">
    <citation type="journal article" date="2021" name="PeerJ">
        <title>Extensive microbial diversity within the chicken gut microbiome revealed by metagenomics and culture.</title>
        <authorList>
            <person name="Gilroy R."/>
            <person name="Ravi A."/>
            <person name="Getino M."/>
            <person name="Pursley I."/>
            <person name="Horton D.L."/>
            <person name="Alikhan N.F."/>
            <person name="Baker D."/>
            <person name="Gharbi K."/>
            <person name="Hall N."/>
            <person name="Watson M."/>
            <person name="Adriaenssens E.M."/>
            <person name="Foster-Nyarko E."/>
            <person name="Jarju S."/>
            <person name="Secka A."/>
            <person name="Antonio M."/>
            <person name="Oren A."/>
            <person name="Chaudhuri R.R."/>
            <person name="La Ragione R."/>
            <person name="Hildebrand F."/>
            <person name="Pallen M.J."/>
        </authorList>
    </citation>
    <scope>NUCLEOTIDE SEQUENCE</scope>
    <source>
        <strain evidence="8">316</strain>
    </source>
</reference>
<reference evidence="8" key="2">
    <citation type="submission" date="2021-09" db="EMBL/GenBank/DDBJ databases">
        <authorList>
            <person name="Gilroy R."/>
        </authorList>
    </citation>
    <scope>NUCLEOTIDE SEQUENCE</scope>
    <source>
        <strain evidence="8">316</strain>
    </source>
</reference>
<feature type="transmembrane region" description="Helical" evidence="6">
    <location>
        <begin position="384"/>
        <end position="407"/>
    </location>
</feature>
<proteinExistence type="predicted"/>
<feature type="transmembrane region" description="Helical" evidence="6">
    <location>
        <begin position="351"/>
        <end position="372"/>
    </location>
</feature>
<keyword evidence="2" id="KW-0813">Transport</keyword>
<feature type="transmembrane region" description="Helical" evidence="6">
    <location>
        <begin position="256"/>
        <end position="278"/>
    </location>
</feature>
<dbReference type="InterPro" id="IPR011701">
    <property type="entry name" value="MFS"/>
</dbReference>
<keyword evidence="4 6" id="KW-1133">Transmembrane helix</keyword>
<comment type="caution">
    <text evidence="8">The sequence shown here is derived from an EMBL/GenBank/DDBJ whole genome shotgun (WGS) entry which is preliminary data.</text>
</comment>
<dbReference type="Gene3D" id="1.20.1250.20">
    <property type="entry name" value="MFS general substrate transporter like domains"/>
    <property type="match status" value="1"/>
</dbReference>
<evidence type="ECO:0000256" key="6">
    <source>
        <dbReference type="SAM" id="Phobius"/>
    </source>
</evidence>
<dbReference type="EMBL" id="DYYG01000005">
    <property type="protein sequence ID" value="HJE22212.1"/>
    <property type="molecule type" value="Genomic_DNA"/>
</dbReference>
<organism evidence="8 9">
    <name type="scientific">Methylorubrum populi</name>
    <dbReference type="NCBI Taxonomy" id="223967"/>
    <lineage>
        <taxon>Bacteria</taxon>
        <taxon>Pseudomonadati</taxon>
        <taxon>Pseudomonadota</taxon>
        <taxon>Alphaproteobacteria</taxon>
        <taxon>Hyphomicrobiales</taxon>
        <taxon>Methylobacteriaceae</taxon>
        <taxon>Methylorubrum</taxon>
    </lineage>
</organism>
<dbReference type="GO" id="GO:0016020">
    <property type="term" value="C:membrane"/>
    <property type="evidence" value="ECO:0007669"/>
    <property type="project" value="UniProtKB-SubCell"/>
</dbReference>
<evidence type="ECO:0000256" key="4">
    <source>
        <dbReference type="ARBA" id="ARBA00022989"/>
    </source>
</evidence>
<feature type="transmembrane region" description="Helical" evidence="6">
    <location>
        <begin position="93"/>
        <end position="113"/>
    </location>
</feature>
<dbReference type="InterPro" id="IPR036259">
    <property type="entry name" value="MFS_trans_sf"/>
</dbReference>
<feature type="transmembrane region" description="Helical" evidence="6">
    <location>
        <begin position="154"/>
        <end position="180"/>
    </location>
</feature>
<feature type="transmembrane region" description="Helical" evidence="6">
    <location>
        <begin position="65"/>
        <end position="86"/>
    </location>
</feature>
<keyword evidence="5 6" id="KW-0472">Membrane</keyword>
<protein>
    <submittedName>
        <fullName evidence="8">MFS transporter</fullName>
    </submittedName>
</protein>
<keyword evidence="3 6" id="KW-0812">Transmembrane</keyword>